<feature type="compositionally biased region" description="Low complexity" evidence="1">
    <location>
        <begin position="121"/>
        <end position="132"/>
    </location>
</feature>
<dbReference type="InterPro" id="IPR018490">
    <property type="entry name" value="cNMP-bd_dom_sf"/>
</dbReference>
<dbReference type="InterPro" id="IPR014710">
    <property type="entry name" value="RmlC-like_jellyroll"/>
</dbReference>
<evidence type="ECO:0000256" key="1">
    <source>
        <dbReference type="SAM" id="MobiDB-lite"/>
    </source>
</evidence>
<gene>
    <name evidence="3" type="ORF">SAMN05421684_2274</name>
</gene>
<dbReference type="SUPFAM" id="SSF51206">
    <property type="entry name" value="cAMP-binding domain-like"/>
    <property type="match status" value="1"/>
</dbReference>
<evidence type="ECO:0000259" key="2">
    <source>
        <dbReference type="PROSITE" id="PS50042"/>
    </source>
</evidence>
<keyword evidence="4" id="KW-1185">Reference proteome</keyword>
<dbReference type="RefSeq" id="WP_090789926.1">
    <property type="nucleotide sequence ID" value="NZ_BOND01000026.1"/>
</dbReference>
<sequence length="132" mass="14793">MDRGPILDDEQFRRLAGYGAEERVEAGRDLFTSGDLSYDFFLLRTAAVDIVRDTTAIEPERLIYQAGPGDFLGELNLLTGQHVYLTARVPRATHWSSWADRTPPRRWTCARTSPSCSSPIPGTTRTRPPGVR</sequence>
<dbReference type="AlphaFoldDB" id="A0A1H3NTS2"/>
<proteinExistence type="predicted"/>
<name>A0A1H3NTS2_9ACTN</name>
<dbReference type="InterPro" id="IPR000595">
    <property type="entry name" value="cNMP-bd_dom"/>
</dbReference>
<dbReference type="CDD" id="cd00038">
    <property type="entry name" value="CAP_ED"/>
    <property type="match status" value="1"/>
</dbReference>
<dbReference type="Gene3D" id="2.60.120.10">
    <property type="entry name" value="Jelly Rolls"/>
    <property type="match status" value="1"/>
</dbReference>
<feature type="region of interest" description="Disordered" evidence="1">
    <location>
        <begin position="102"/>
        <end position="132"/>
    </location>
</feature>
<organism evidence="3 4">
    <name type="scientific">Asanoa ishikariensis</name>
    <dbReference type="NCBI Taxonomy" id="137265"/>
    <lineage>
        <taxon>Bacteria</taxon>
        <taxon>Bacillati</taxon>
        <taxon>Actinomycetota</taxon>
        <taxon>Actinomycetes</taxon>
        <taxon>Micromonosporales</taxon>
        <taxon>Micromonosporaceae</taxon>
        <taxon>Asanoa</taxon>
    </lineage>
</organism>
<protein>
    <recommendedName>
        <fullName evidence="2">Cyclic nucleotide-binding domain-containing protein</fullName>
    </recommendedName>
</protein>
<dbReference type="EMBL" id="FNQB01000001">
    <property type="protein sequence ID" value="SDY91549.1"/>
    <property type="molecule type" value="Genomic_DNA"/>
</dbReference>
<dbReference type="Proteomes" id="UP000199632">
    <property type="component" value="Unassembled WGS sequence"/>
</dbReference>
<dbReference type="OrthoDB" id="156829at2"/>
<accession>A0A1H3NTS2</accession>
<evidence type="ECO:0000313" key="4">
    <source>
        <dbReference type="Proteomes" id="UP000199632"/>
    </source>
</evidence>
<dbReference type="STRING" id="137265.SAMN05421684_2274"/>
<feature type="compositionally biased region" description="Polar residues" evidence="1">
    <location>
        <begin position="110"/>
        <end position="120"/>
    </location>
</feature>
<evidence type="ECO:0000313" key="3">
    <source>
        <dbReference type="EMBL" id="SDY91549.1"/>
    </source>
</evidence>
<dbReference type="PROSITE" id="PS50042">
    <property type="entry name" value="CNMP_BINDING_3"/>
    <property type="match status" value="1"/>
</dbReference>
<feature type="domain" description="Cyclic nucleotide-binding" evidence="2">
    <location>
        <begin position="7"/>
        <end position="93"/>
    </location>
</feature>
<reference evidence="4" key="1">
    <citation type="submission" date="2016-10" db="EMBL/GenBank/DDBJ databases">
        <authorList>
            <person name="Varghese N."/>
            <person name="Submissions S."/>
        </authorList>
    </citation>
    <scope>NUCLEOTIDE SEQUENCE [LARGE SCALE GENOMIC DNA]</scope>
    <source>
        <strain evidence="4">DSM 44718</strain>
    </source>
</reference>